<accession>E6QNF6</accession>
<dbReference type="AlphaFoldDB" id="E6QNF6"/>
<keyword evidence="1" id="KW-0560">Oxidoreductase</keyword>
<dbReference type="GO" id="GO:0016491">
    <property type="term" value="F:oxidoreductase activity"/>
    <property type="evidence" value="ECO:0007669"/>
    <property type="project" value="UniProtKB-KW"/>
</dbReference>
<dbReference type="EMBL" id="CABQ01000271">
    <property type="protein sequence ID" value="CBI08777.1"/>
    <property type="molecule type" value="Genomic_DNA"/>
</dbReference>
<name>E6QNF6_9ZZZZ</name>
<organism evidence="1">
    <name type="scientific">mine drainage metagenome</name>
    <dbReference type="NCBI Taxonomy" id="410659"/>
    <lineage>
        <taxon>unclassified sequences</taxon>
        <taxon>metagenomes</taxon>
        <taxon>ecological metagenomes</taxon>
    </lineage>
</organism>
<proteinExistence type="predicted"/>
<evidence type="ECO:0000313" key="1">
    <source>
        <dbReference type="EMBL" id="CBI08777.1"/>
    </source>
</evidence>
<reference evidence="1" key="1">
    <citation type="submission" date="2009-10" db="EMBL/GenBank/DDBJ databases">
        <title>Diversity of trophic interactions inside an arsenic-rich microbial ecosystem.</title>
        <authorList>
            <person name="Bertin P.N."/>
            <person name="Heinrich-Salmeron A."/>
            <person name="Pelletier E."/>
            <person name="Goulhen-Chollet F."/>
            <person name="Arsene-Ploetze F."/>
            <person name="Gallien S."/>
            <person name="Calteau A."/>
            <person name="Vallenet D."/>
            <person name="Casiot C."/>
            <person name="Chane-Woon-Ming B."/>
            <person name="Giloteaux L."/>
            <person name="Barakat M."/>
            <person name="Bonnefoy V."/>
            <person name="Bruneel O."/>
            <person name="Chandler M."/>
            <person name="Cleiss J."/>
            <person name="Duran R."/>
            <person name="Elbaz-Poulichet F."/>
            <person name="Fonknechten N."/>
            <person name="Lauga B."/>
            <person name="Mornico D."/>
            <person name="Ortet P."/>
            <person name="Schaeffer C."/>
            <person name="Siguier P."/>
            <person name="Alexander Thil Smith A."/>
            <person name="Van Dorsselaer A."/>
            <person name="Weissenbach J."/>
            <person name="Medigue C."/>
            <person name="Le Paslier D."/>
        </authorList>
    </citation>
    <scope>NUCLEOTIDE SEQUENCE</scope>
</reference>
<gene>
    <name evidence="1" type="ORF">CARN6_2286</name>
</gene>
<protein>
    <submittedName>
        <fullName evidence="1">Putative oxydoreductase protein,zinc-containing (Quinone oxidoreductase, NADPH dependent)</fullName>
        <ecNumber evidence="1">1.6.5.-</ecNumber>
    </submittedName>
</protein>
<comment type="caution">
    <text evidence="1">The sequence shown here is derived from an EMBL/GenBank/DDBJ whole genome shotgun (WGS) entry which is preliminary data.</text>
</comment>
<dbReference type="EC" id="1.6.5.-" evidence="1"/>
<sequence length="29" mass="3373">MALFDLNQMALVRLTWCQVTARARIDQAH</sequence>